<evidence type="ECO:0000313" key="3">
    <source>
        <dbReference type="Proteomes" id="UP000192356"/>
    </source>
</evidence>
<evidence type="ECO:0000256" key="1">
    <source>
        <dbReference type="SAM" id="Phobius"/>
    </source>
</evidence>
<reference evidence="2 3" key="1">
    <citation type="journal article" date="2017" name="Environ. Microbiol.">
        <title>Decay of the glycolytic pathway and adaptation to intranuclear parasitism within Enterocytozoonidae microsporidia.</title>
        <authorList>
            <person name="Wiredu Boakye D."/>
            <person name="Jaroenlak P."/>
            <person name="Prachumwat A."/>
            <person name="Williams T.A."/>
            <person name="Bateman K.S."/>
            <person name="Itsathitphaisarn O."/>
            <person name="Sritunyalucksana K."/>
            <person name="Paszkiewicz K.H."/>
            <person name="Moore K.A."/>
            <person name="Stentiford G.D."/>
            <person name="Williams B.A."/>
        </authorList>
    </citation>
    <scope>NUCLEOTIDE SEQUENCE [LARGE SCALE GENOMIC DNA]</scope>
    <source>
        <strain evidence="2 3">GB1</strain>
    </source>
</reference>
<keyword evidence="1" id="KW-1133">Transmembrane helix</keyword>
<organism evidence="2 3">
    <name type="scientific">Hepatospora eriocheir</name>
    <dbReference type="NCBI Taxonomy" id="1081669"/>
    <lineage>
        <taxon>Eukaryota</taxon>
        <taxon>Fungi</taxon>
        <taxon>Fungi incertae sedis</taxon>
        <taxon>Microsporidia</taxon>
        <taxon>Hepatosporidae</taxon>
        <taxon>Hepatospora</taxon>
    </lineage>
</organism>
<comment type="caution">
    <text evidence="2">The sequence shown here is derived from an EMBL/GenBank/DDBJ whole genome shotgun (WGS) entry which is preliminary data.</text>
</comment>
<keyword evidence="3" id="KW-1185">Reference proteome</keyword>
<dbReference type="VEuPathDB" id="MicrosporidiaDB:HERIO_673"/>
<feature type="transmembrane region" description="Helical" evidence="1">
    <location>
        <begin position="288"/>
        <end position="308"/>
    </location>
</feature>
<feature type="transmembrane region" description="Helical" evidence="1">
    <location>
        <begin position="74"/>
        <end position="97"/>
    </location>
</feature>
<feature type="transmembrane region" description="Helical" evidence="1">
    <location>
        <begin position="48"/>
        <end position="68"/>
    </location>
</feature>
<sequence length="311" mass="36775">MTIITEVVREVIKQFYLTFIYEYIIIKENILNIHNIIIGENVTKSLKMVSFLMSMFIIFCIIIGFFALNDHVKGIAIAITRLLLVNELVSTVSTFNLKYLQNENYKQNNKSFIDDIIRKFPINEVIKEEDFEKSSPFNLIYENLENSRLKTACFLCVDFLMHIIICEFSKRYNIIDESLIFLVLTNMSLKTCLSFYLCENQSFLVFFKIAKHDIFYLIILIILFILSMFVKLVRDILVSVILSVFYSIILSLFISIICYNKDNLIDSLELLLLNTDGNKKREEIDIEFLFMGCFLLYLIVMFFTRRLFWKK</sequence>
<dbReference type="Proteomes" id="UP000192356">
    <property type="component" value="Unassembled WGS sequence"/>
</dbReference>
<dbReference type="EMBL" id="LVKB01000022">
    <property type="protein sequence ID" value="ORD97441.1"/>
    <property type="molecule type" value="Genomic_DNA"/>
</dbReference>
<proteinExistence type="predicted"/>
<keyword evidence="1" id="KW-0472">Membrane</keyword>
<dbReference type="VEuPathDB" id="MicrosporidiaDB:A0H76_394"/>
<protein>
    <submittedName>
        <fullName evidence="2">Uncharacterized protein</fullName>
    </submittedName>
</protein>
<accession>A0A1X0QCC9</accession>
<feature type="transmembrane region" description="Helical" evidence="1">
    <location>
        <begin position="214"/>
        <end position="230"/>
    </location>
</feature>
<feature type="transmembrane region" description="Helical" evidence="1">
    <location>
        <begin position="236"/>
        <end position="259"/>
    </location>
</feature>
<dbReference type="AlphaFoldDB" id="A0A1X0QCC9"/>
<evidence type="ECO:0000313" key="2">
    <source>
        <dbReference type="EMBL" id="ORD97441.1"/>
    </source>
</evidence>
<keyword evidence="1" id="KW-0812">Transmembrane</keyword>
<gene>
    <name evidence="2" type="ORF">HERIO_673</name>
</gene>
<name>A0A1X0QCC9_9MICR</name>